<dbReference type="SUPFAM" id="SSF103190">
    <property type="entry name" value="Sensory domain-like"/>
    <property type="match status" value="1"/>
</dbReference>
<dbReference type="STRING" id="119641.SAMN05421842_10356"/>
<comment type="subcellular location">
    <subcellularLocation>
        <location evidence="1">Cell membrane</location>
        <topology evidence="1">Multi-pass membrane protein</topology>
    </subcellularLocation>
</comment>
<reference evidence="13 14" key="1">
    <citation type="submission" date="2016-10" db="EMBL/GenBank/DDBJ databases">
        <authorList>
            <person name="de Groot N.N."/>
        </authorList>
    </citation>
    <scope>NUCLEOTIDE SEQUENCE [LARGE SCALE GENOMIC DNA]</scope>
    <source>
        <strain evidence="13 14">DSM 12992</strain>
    </source>
</reference>
<evidence type="ECO:0000256" key="2">
    <source>
        <dbReference type="ARBA" id="ARBA00022475"/>
    </source>
</evidence>
<evidence type="ECO:0000259" key="11">
    <source>
        <dbReference type="PROSITE" id="PS50111"/>
    </source>
</evidence>
<dbReference type="CDD" id="cd18773">
    <property type="entry name" value="PDC1_HK_sensor"/>
    <property type="match status" value="1"/>
</dbReference>
<dbReference type="Pfam" id="PF02743">
    <property type="entry name" value="dCache_1"/>
    <property type="match status" value="1"/>
</dbReference>
<name>A0A1I1IRW9_9CLOT</name>
<keyword evidence="4 10" id="KW-0812">Transmembrane</keyword>
<dbReference type="PROSITE" id="PS50885">
    <property type="entry name" value="HAMP"/>
    <property type="match status" value="1"/>
</dbReference>
<dbReference type="GO" id="GO:0007165">
    <property type="term" value="P:signal transduction"/>
    <property type="evidence" value="ECO:0007669"/>
    <property type="project" value="UniProtKB-KW"/>
</dbReference>
<dbReference type="Proteomes" id="UP000199263">
    <property type="component" value="Unassembled WGS sequence"/>
</dbReference>
<evidence type="ECO:0000256" key="3">
    <source>
        <dbReference type="ARBA" id="ARBA00022500"/>
    </source>
</evidence>
<dbReference type="OrthoDB" id="597657at2"/>
<keyword evidence="7 9" id="KW-0807">Transducer</keyword>
<evidence type="ECO:0000313" key="14">
    <source>
        <dbReference type="Proteomes" id="UP000199263"/>
    </source>
</evidence>
<evidence type="ECO:0000313" key="13">
    <source>
        <dbReference type="EMBL" id="SFC38965.1"/>
    </source>
</evidence>
<dbReference type="InterPro" id="IPR003660">
    <property type="entry name" value="HAMP_dom"/>
</dbReference>
<gene>
    <name evidence="13" type="ORF">SAMN05421842_10356</name>
</gene>
<evidence type="ECO:0000259" key="12">
    <source>
        <dbReference type="PROSITE" id="PS50885"/>
    </source>
</evidence>
<dbReference type="AlphaFoldDB" id="A0A1I1IRW9"/>
<dbReference type="SUPFAM" id="SSF58104">
    <property type="entry name" value="Methyl-accepting chemotaxis protein (MCP) signaling domain"/>
    <property type="match status" value="1"/>
</dbReference>
<evidence type="ECO:0000256" key="4">
    <source>
        <dbReference type="ARBA" id="ARBA00022692"/>
    </source>
</evidence>
<comment type="similarity">
    <text evidence="8">Belongs to the methyl-accepting chemotaxis (MCP) protein family.</text>
</comment>
<protein>
    <submittedName>
        <fullName evidence="13">Methyl-accepting chemotaxis protein</fullName>
    </submittedName>
</protein>
<accession>A0A1I1IRW9</accession>
<dbReference type="InterPro" id="IPR004089">
    <property type="entry name" value="MCPsignal_dom"/>
</dbReference>
<evidence type="ECO:0000256" key="7">
    <source>
        <dbReference type="ARBA" id="ARBA00023224"/>
    </source>
</evidence>
<organism evidence="13 14">
    <name type="scientific">Clostridium uliginosum</name>
    <dbReference type="NCBI Taxonomy" id="119641"/>
    <lineage>
        <taxon>Bacteria</taxon>
        <taxon>Bacillati</taxon>
        <taxon>Bacillota</taxon>
        <taxon>Clostridia</taxon>
        <taxon>Eubacteriales</taxon>
        <taxon>Clostridiaceae</taxon>
        <taxon>Clostridium</taxon>
    </lineage>
</organism>
<feature type="domain" description="Methyl-accepting transducer" evidence="11">
    <location>
        <begin position="378"/>
        <end position="642"/>
    </location>
</feature>
<evidence type="ECO:0000256" key="5">
    <source>
        <dbReference type="ARBA" id="ARBA00022989"/>
    </source>
</evidence>
<dbReference type="PANTHER" id="PTHR32089">
    <property type="entry name" value="METHYL-ACCEPTING CHEMOTAXIS PROTEIN MCPB"/>
    <property type="match status" value="1"/>
</dbReference>
<feature type="transmembrane region" description="Helical" evidence="10">
    <location>
        <begin position="282"/>
        <end position="302"/>
    </location>
</feature>
<dbReference type="CDD" id="cd06225">
    <property type="entry name" value="HAMP"/>
    <property type="match status" value="1"/>
</dbReference>
<dbReference type="Gene3D" id="3.30.450.20">
    <property type="entry name" value="PAS domain"/>
    <property type="match status" value="1"/>
</dbReference>
<evidence type="ECO:0000256" key="9">
    <source>
        <dbReference type="PROSITE-ProRule" id="PRU00284"/>
    </source>
</evidence>
<dbReference type="Pfam" id="PF00015">
    <property type="entry name" value="MCPsignal"/>
    <property type="match status" value="1"/>
</dbReference>
<dbReference type="RefSeq" id="WP_090088692.1">
    <property type="nucleotide sequence ID" value="NZ_FOMG01000003.1"/>
</dbReference>
<proteinExistence type="inferred from homology"/>
<dbReference type="PANTHER" id="PTHR32089:SF112">
    <property type="entry name" value="LYSOZYME-LIKE PROTEIN-RELATED"/>
    <property type="match status" value="1"/>
</dbReference>
<dbReference type="GO" id="GO:0005886">
    <property type="term" value="C:plasma membrane"/>
    <property type="evidence" value="ECO:0007669"/>
    <property type="project" value="UniProtKB-SubCell"/>
</dbReference>
<keyword evidence="2" id="KW-1003">Cell membrane</keyword>
<evidence type="ECO:0000256" key="1">
    <source>
        <dbReference type="ARBA" id="ARBA00004651"/>
    </source>
</evidence>
<dbReference type="EMBL" id="FOMG01000003">
    <property type="protein sequence ID" value="SFC38965.1"/>
    <property type="molecule type" value="Genomic_DNA"/>
</dbReference>
<sequence>MKSIKIKMMVYLCLVMVAICIGLGAVSFINSSKALQSNLGTTLPKLAEETANNVQGRIEGQLNLLECIASIDQIKDINNTWENQLPILQNQAQRLGSIGIGLVDVNGDCKNTDGTTSNLKQRDYFQKALSGKSNVSDPLISSVDRSTIVVYAVPIKNNNEVIGVLTETRDGNRLSELTNEVKFGQTGISFMINKYGTTIAAGDKDLAINMSNQIEAAKKDTKLQHLADIEKKMIAGETGIDGCNYNGTYTYIGYSPVKDTDWYVGIMMSKSEILSELDSLKVTVVLSSVVFLLIGLIVIYFISNTISKGIKSTSKNLDLLANGNLCEEIPVKYLKQKDEIGTMTNSMKVMQESLRNMIRRIKDNSSNINMQSGNLSSVSEEIASVSQNVTEAISEIAKGTSTQSEDLINITDILNKFSDKLSGMVNEIQVVDSNSRGINSMANESNSQMNELNQSVTKVSNSFKIFYTKIVGLGKDINKINEMTNIINSVAEQTNLLALNAAIEAARAGESGKGFSVVADEIRKLAEQSKESSENISRLICSISKDSDVIVQDSVTMDDELISQVNIISNSITSFKKIIEAVNEVIPKIETVKNSAEDIDKDKNSILIRIDELSSISVEVSASSEEISASSEEMNASTEEVASAAQILNSMTNQMLEEVDKFKV</sequence>
<dbReference type="InterPro" id="IPR029151">
    <property type="entry name" value="Sensor-like_sf"/>
</dbReference>
<evidence type="ECO:0000256" key="6">
    <source>
        <dbReference type="ARBA" id="ARBA00023136"/>
    </source>
</evidence>
<dbReference type="SMART" id="SM00283">
    <property type="entry name" value="MA"/>
    <property type="match status" value="1"/>
</dbReference>
<dbReference type="InterPro" id="IPR033479">
    <property type="entry name" value="dCache_1"/>
</dbReference>
<keyword evidence="14" id="KW-1185">Reference proteome</keyword>
<keyword evidence="5 10" id="KW-1133">Transmembrane helix</keyword>
<dbReference type="CDD" id="cd12912">
    <property type="entry name" value="PDC2_MCP_like"/>
    <property type="match status" value="1"/>
</dbReference>
<evidence type="ECO:0000256" key="8">
    <source>
        <dbReference type="ARBA" id="ARBA00029447"/>
    </source>
</evidence>
<dbReference type="Gene3D" id="1.10.287.950">
    <property type="entry name" value="Methyl-accepting chemotaxis protein"/>
    <property type="match status" value="1"/>
</dbReference>
<feature type="domain" description="HAMP" evidence="12">
    <location>
        <begin position="304"/>
        <end position="359"/>
    </location>
</feature>
<evidence type="ECO:0000256" key="10">
    <source>
        <dbReference type="SAM" id="Phobius"/>
    </source>
</evidence>
<dbReference type="Gene3D" id="6.10.340.10">
    <property type="match status" value="1"/>
</dbReference>
<dbReference type="GO" id="GO:0006935">
    <property type="term" value="P:chemotaxis"/>
    <property type="evidence" value="ECO:0007669"/>
    <property type="project" value="UniProtKB-KW"/>
</dbReference>
<keyword evidence="6 10" id="KW-0472">Membrane</keyword>
<keyword evidence="3" id="KW-0145">Chemotaxis</keyword>
<dbReference type="PROSITE" id="PS50111">
    <property type="entry name" value="CHEMOTAXIS_TRANSDUC_2"/>
    <property type="match status" value="1"/>
</dbReference>